<dbReference type="GO" id="GO:0005886">
    <property type="term" value="C:plasma membrane"/>
    <property type="evidence" value="ECO:0007669"/>
    <property type="project" value="TreeGrafter"/>
</dbReference>
<dbReference type="Gene3D" id="1.20.1110.10">
    <property type="entry name" value="Calcium-transporting ATPase, transmembrane domain"/>
    <property type="match status" value="1"/>
</dbReference>
<keyword evidence="3" id="KW-0479">Metal-binding</keyword>
<dbReference type="Pfam" id="PF00689">
    <property type="entry name" value="Cation_ATPase_C"/>
    <property type="match status" value="1"/>
</dbReference>
<dbReference type="NCBIfam" id="TIGR01494">
    <property type="entry name" value="ATPase_P-type"/>
    <property type="match status" value="1"/>
</dbReference>
<dbReference type="GO" id="GO:0016887">
    <property type="term" value="F:ATP hydrolysis activity"/>
    <property type="evidence" value="ECO:0007669"/>
    <property type="project" value="InterPro"/>
</dbReference>
<keyword evidence="6 7" id="KW-0472">Membrane</keyword>
<evidence type="ECO:0000259" key="8">
    <source>
        <dbReference type="Pfam" id="PF00689"/>
    </source>
</evidence>
<evidence type="ECO:0000313" key="9">
    <source>
        <dbReference type="EMBL" id="OGY23738.1"/>
    </source>
</evidence>
<evidence type="ECO:0000256" key="7">
    <source>
        <dbReference type="SAM" id="Phobius"/>
    </source>
</evidence>
<feature type="transmembrane region" description="Helical" evidence="7">
    <location>
        <begin position="327"/>
        <end position="351"/>
    </location>
</feature>
<evidence type="ECO:0000256" key="2">
    <source>
        <dbReference type="ARBA" id="ARBA00022692"/>
    </source>
</evidence>
<dbReference type="InterPro" id="IPR023214">
    <property type="entry name" value="HAD_sf"/>
</dbReference>
<dbReference type="SUPFAM" id="SSF56784">
    <property type="entry name" value="HAD-like"/>
    <property type="match status" value="1"/>
</dbReference>
<dbReference type="Proteomes" id="UP000177103">
    <property type="component" value="Unassembled WGS sequence"/>
</dbReference>
<dbReference type="SUPFAM" id="SSF81665">
    <property type="entry name" value="Calcium ATPase, transmembrane domain M"/>
    <property type="match status" value="1"/>
</dbReference>
<keyword evidence="2 7" id="KW-0812">Transmembrane</keyword>
<feature type="transmembrane region" description="Helical" evidence="7">
    <location>
        <begin position="298"/>
        <end position="315"/>
    </location>
</feature>
<dbReference type="InterPro" id="IPR023299">
    <property type="entry name" value="ATPase_P-typ_cyto_dom_N"/>
</dbReference>
<dbReference type="EMBL" id="MHCQ01000039">
    <property type="protein sequence ID" value="OGY23738.1"/>
    <property type="molecule type" value="Genomic_DNA"/>
</dbReference>
<protein>
    <recommendedName>
        <fullName evidence="8">Cation-transporting P-type ATPase C-terminal domain-containing protein</fullName>
    </recommendedName>
</protein>
<feature type="transmembrane region" description="Helical" evidence="7">
    <location>
        <begin position="260"/>
        <end position="286"/>
    </location>
</feature>
<dbReference type="InterPro" id="IPR023298">
    <property type="entry name" value="ATPase_P-typ_TM_dom_sf"/>
</dbReference>
<dbReference type="AlphaFoldDB" id="A0A1G1W7U9"/>
<evidence type="ECO:0000256" key="6">
    <source>
        <dbReference type="ARBA" id="ARBA00023136"/>
    </source>
</evidence>
<name>A0A1G1W7U9_9BACT</name>
<dbReference type="PANTHER" id="PTHR24093:SF506">
    <property type="entry name" value="CATION-TRANSPORTING ATPASE PMA1"/>
    <property type="match status" value="1"/>
</dbReference>
<dbReference type="Gene3D" id="3.40.50.1000">
    <property type="entry name" value="HAD superfamily/HAD-like"/>
    <property type="match status" value="1"/>
</dbReference>
<gene>
    <name evidence="9" type="ORF">A2Y57_04390</name>
</gene>
<dbReference type="Gene3D" id="3.40.1110.10">
    <property type="entry name" value="Calcium-transporting ATPase, cytoplasmic domain N"/>
    <property type="match status" value="1"/>
</dbReference>
<comment type="caution">
    <text evidence="9">The sequence shown here is derived from an EMBL/GenBank/DDBJ whole genome shotgun (WGS) entry which is preliminary data.</text>
</comment>
<reference evidence="9 10" key="1">
    <citation type="journal article" date="2016" name="Nat. Commun.">
        <title>Thousands of microbial genomes shed light on interconnected biogeochemical processes in an aquifer system.</title>
        <authorList>
            <person name="Anantharaman K."/>
            <person name="Brown C.T."/>
            <person name="Hug L.A."/>
            <person name="Sharon I."/>
            <person name="Castelle C.J."/>
            <person name="Probst A.J."/>
            <person name="Thomas B.C."/>
            <person name="Singh A."/>
            <person name="Wilkins M.J."/>
            <person name="Karaoz U."/>
            <person name="Brodie E.L."/>
            <person name="Williams K.H."/>
            <person name="Hubbard S.S."/>
            <person name="Banfield J.F."/>
        </authorList>
    </citation>
    <scope>NUCLEOTIDE SEQUENCE [LARGE SCALE GENOMIC DNA]</scope>
</reference>
<evidence type="ECO:0000256" key="5">
    <source>
        <dbReference type="ARBA" id="ARBA00022989"/>
    </source>
</evidence>
<organism evidence="9 10">
    <name type="scientific">Candidatus Woykebacteria bacterium RBG_13_40_7b</name>
    <dbReference type="NCBI Taxonomy" id="1802594"/>
    <lineage>
        <taxon>Bacteria</taxon>
        <taxon>Candidatus Woykeibacteriota</taxon>
    </lineage>
</organism>
<evidence type="ECO:0000313" key="10">
    <source>
        <dbReference type="Proteomes" id="UP000177103"/>
    </source>
</evidence>
<dbReference type="InterPro" id="IPR006068">
    <property type="entry name" value="ATPase_P-typ_cation-transptr_C"/>
</dbReference>
<dbReference type="GO" id="GO:0046872">
    <property type="term" value="F:metal ion binding"/>
    <property type="evidence" value="ECO:0007669"/>
    <property type="project" value="UniProtKB-KW"/>
</dbReference>
<feature type="domain" description="Cation-transporting P-type ATPase C-terminal" evidence="8">
    <location>
        <begin position="216"/>
        <end position="356"/>
    </location>
</feature>
<dbReference type="InterPro" id="IPR001757">
    <property type="entry name" value="P_typ_ATPase"/>
</dbReference>
<dbReference type="PRINTS" id="PR00120">
    <property type="entry name" value="HATPASE"/>
</dbReference>
<proteinExistence type="predicted"/>
<evidence type="ECO:0000256" key="4">
    <source>
        <dbReference type="ARBA" id="ARBA00022842"/>
    </source>
</evidence>
<evidence type="ECO:0000256" key="1">
    <source>
        <dbReference type="ARBA" id="ARBA00004370"/>
    </source>
</evidence>
<sequence>MRVLALASKEIKIENKLIRESVEGELDLIGLLGISDPPREEVSESLKIARTAGIEVVMVTGDSSVTAQAIGHEIGLLKEGDLVMEGGQLNSLDDEAFGKIIEKVRIFARATPEQKLKIVKAYQEKGKTVAVTGDGVNDAPALRSAEVGVAMGVVGTEVAKEASDMVITDDNFSSIVKAVEEGRVIYDNIVKSLRYLLSDNASEFFTIFGAALLGLPTPLAATQILWINLVSDGLPALAISADPKDPDVMKRMPRNKRVSLLNFVSIPYLITIGLLFSSIVIIIFSLSLLRLPELQAKTLAFNLMVLVHIFAAYFARKTKKLWDNKFLLGAILLTLALQIIINLIPALHQIFRITSLF</sequence>
<keyword evidence="5 7" id="KW-1133">Transmembrane helix</keyword>
<accession>A0A1G1W7U9</accession>
<dbReference type="FunFam" id="3.40.50.1000:FF:000193">
    <property type="entry name" value="Plasma membrane calcium-transporting ATPase 2"/>
    <property type="match status" value="1"/>
</dbReference>
<dbReference type="PRINTS" id="PR00119">
    <property type="entry name" value="CATATPASE"/>
</dbReference>
<dbReference type="GO" id="GO:0005524">
    <property type="term" value="F:ATP binding"/>
    <property type="evidence" value="ECO:0007669"/>
    <property type="project" value="InterPro"/>
</dbReference>
<comment type="subcellular location">
    <subcellularLocation>
        <location evidence="1">Membrane</location>
    </subcellularLocation>
</comment>
<dbReference type="Pfam" id="PF00702">
    <property type="entry name" value="Hydrolase"/>
    <property type="match status" value="1"/>
</dbReference>
<keyword evidence="4" id="KW-0460">Magnesium</keyword>
<dbReference type="PANTHER" id="PTHR24093">
    <property type="entry name" value="CATION TRANSPORTING ATPASE"/>
    <property type="match status" value="1"/>
</dbReference>
<dbReference type="GO" id="GO:0005388">
    <property type="term" value="F:P-type calcium transporter activity"/>
    <property type="evidence" value="ECO:0007669"/>
    <property type="project" value="TreeGrafter"/>
</dbReference>
<dbReference type="InterPro" id="IPR036412">
    <property type="entry name" value="HAD-like_sf"/>
</dbReference>
<evidence type="ECO:0000256" key="3">
    <source>
        <dbReference type="ARBA" id="ARBA00022723"/>
    </source>
</evidence>